<feature type="transmembrane region" description="Helical" evidence="7">
    <location>
        <begin position="86"/>
        <end position="105"/>
    </location>
</feature>
<keyword evidence="4 7" id="KW-0812">Transmembrane</keyword>
<feature type="transmembrane region" description="Helical" evidence="7">
    <location>
        <begin position="308"/>
        <end position="331"/>
    </location>
</feature>
<dbReference type="Proteomes" id="UP000682739">
    <property type="component" value="Chromosome"/>
</dbReference>
<dbReference type="GO" id="GO:0019646">
    <property type="term" value="P:aerobic electron transport chain"/>
    <property type="evidence" value="ECO:0007669"/>
    <property type="project" value="TreeGrafter"/>
</dbReference>
<feature type="transmembrane region" description="Helical" evidence="7">
    <location>
        <begin position="12"/>
        <end position="40"/>
    </location>
</feature>
<dbReference type="Pfam" id="PF02322">
    <property type="entry name" value="Cyt_bd_oxida_II"/>
    <property type="match status" value="1"/>
</dbReference>
<feature type="transmembrane region" description="Helical" evidence="7">
    <location>
        <begin position="227"/>
        <end position="247"/>
    </location>
</feature>
<dbReference type="PANTHER" id="PTHR43141:SF2">
    <property type="entry name" value="BLR3729 PROTEIN"/>
    <property type="match status" value="1"/>
</dbReference>
<keyword evidence="5 7" id="KW-1133">Transmembrane helix</keyword>
<dbReference type="RefSeq" id="WP_208830030.1">
    <property type="nucleotide sequence ID" value="NZ_CP072110.1"/>
</dbReference>
<evidence type="ECO:0000256" key="1">
    <source>
        <dbReference type="ARBA" id="ARBA00004651"/>
    </source>
</evidence>
<evidence type="ECO:0000313" key="8">
    <source>
        <dbReference type="EMBL" id="QTH62668.1"/>
    </source>
</evidence>
<keyword evidence="3" id="KW-1003">Cell membrane</keyword>
<dbReference type="PANTHER" id="PTHR43141">
    <property type="entry name" value="CYTOCHROME BD2 SUBUNIT II"/>
    <property type="match status" value="1"/>
</dbReference>
<feature type="transmembrane region" description="Helical" evidence="7">
    <location>
        <begin position="150"/>
        <end position="177"/>
    </location>
</feature>
<dbReference type="InterPro" id="IPR003317">
    <property type="entry name" value="Cyt-d_oxidase_su2"/>
</dbReference>
<evidence type="ECO:0000256" key="4">
    <source>
        <dbReference type="ARBA" id="ARBA00022692"/>
    </source>
</evidence>
<dbReference type="GO" id="GO:0009055">
    <property type="term" value="F:electron transfer activity"/>
    <property type="evidence" value="ECO:0007669"/>
    <property type="project" value="TreeGrafter"/>
</dbReference>
<evidence type="ECO:0000313" key="9">
    <source>
        <dbReference type="Proteomes" id="UP000682739"/>
    </source>
</evidence>
<name>A0A975HH52_9GAMM</name>
<evidence type="ECO:0000256" key="2">
    <source>
        <dbReference type="ARBA" id="ARBA00007543"/>
    </source>
</evidence>
<dbReference type="EMBL" id="CP072110">
    <property type="protein sequence ID" value="QTH62668.1"/>
    <property type="molecule type" value="Genomic_DNA"/>
</dbReference>
<dbReference type="AlphaFoldDB" id="A0A975HH52"/>
<keyword evidence="9" id="KW-1185">Reference proteome</keyword>
<dbReference type="GO" id="GO:0016682">
    <property type="term" value="F:oxidoreductase activity, acting on diphenols and related substances as donors, oxygen as acceptor"/>
    <property type="evidence" value="ECO:0007669"/>
    <property type="project" value="TreeGrafter"/>
</dbReference>
<gene>
    <name evidence="8" type="ORF">J1N51_07710</name>
</gene>
<dbReference type="GO" id="GO:0005886">
    <property type="term" value="C:plasma membrane"/>
    <property type="evidence" value="ECO:0007669"/>
    <property type="project" value="UniProtKB-SubCell"/>
</dbReference>
<comment type="subcellular location">
    <subcellularLocation>
        <location evidence="1">Cell membrane</location>
        <topology evidence="1">Multi-pass membrane protein</topology>
    </subcellularLocation>
</comment>
<feature type="transmembrane region" description="Helical" evidence="7">
    <location>
        <begin position="189"/>
        <end position="207"/>
    </location>
</feature>
<evidence type="ECO:0000256" key="6">
    <source>
        <dbReference type="ARBA" id="ARBA00023136"/>
    </source>
</evidence>
<comment type="similarity">
    <text evidence="2">Belongs to the cytochrome ubiquinol oxidase subunit 2 family.</text>
</comment>
<evidence type="ECO:0000256" key="7">
    <source>
        <dbReference type="SAM" id="Phobius"/>
    </source>
</evidence>
<feature type="transmembrane region" description="Helical" evidence="7">
    <location>
        <begin position="267"/>
        <end position="288"/>
    </location>
</feature>
<sequence length="341" mass="37527">MTFEFLSESQLATIYIGLLGLSVLLYAILDGYDLGVGVLLPSDNQEQRDRMIASIGPYWDANETWLVLAIGLLLIAFPTAHSLVLQALYIPATIMLAGLILRGVSFDFRAKVKQGQKAIWDKCFKAGSLITTLAQGYMLGLYVTGLETSIWAHGFAVLSALGVTAAYAFIGACWLILKTEHDLQLRAYAWAKTLIWVLGAGIIAVSLANLSLHDFVRDLWLSTPSGLFLGAIPLICFSLLVLCGVVLRRLPNSQTDNEPAQGEWLPFLIAILVFLLSFMALAMSYFPYAVPGQLTIYQSLSSADSLRFLLVGVVFVVPCILAYTFLVYRIFSGKAEQLRYY</sequence>
<proteinExistence type="inferred from homology"/>
<accession>A0A975HH52</accession>
<feature type="transmembrane region" description="Helical" evidence="7">
    <location>
        <begin position="61"/>
        <end position="80"/>
    </location>
</feature>
<evidence type="ECO:0000256" key="5">
    <source>
        <dbReference type="ARBA" id="ARBA00022989"/>
    </source>
</evidence>
<feature type="transmembrane region" description="Helical" evidence="7">
    <location>
        <begin position="126"/>
        <end position="144"/>
    </location>
</feature>
<organism evidence="8 9">
    <name type="scientific">Psychrosphaera ytuae</name>
    <dbReference type="NCBI Taxonomy" id="2820710"/>
    <lineage>
        <taxon>Bacteria</taxon>
        <taxon>Pseudomonadati</taxon>
        <taxon>Pseudomonadota</taxon>
        <taxon>Gammaproteobacteria</taxon>
        <taxon>Alteromonadales</taxon>
        <taxon>Pseudoalteromonadaceae</taxon>
        <taxon>Psychrosphaera</taxon>
    </lineage>
</organism>
<protein>
    <submittedName>
        <fullName evidence="8">Cytochrome d ubiquinol oxidase subunit II</fullName>
    </submittedName>
</protein>
<evidence type="ECO:0000256" key="3">
    <source>
        <dbReference type="ARBA" id="ARBA00022475"/>
    </source>
</evidence>
<dbReference type="KEGG" id="psym:J1N51_07710"/>
<dbReference type="GO" id="GO:0070069">
    <property type="term" value="C:cytochrome complex"/>
    <property type="evidence" value="ECO:0007669"/>
    <property type="project" value="TreeGrafter"/>
</dbReference>
<reference evidence="8" key="1">
    <citation type="submission" date="2021-03" db="EMBL/GenBank/DDBJ databases">
        <title>Description of Psychrosphaera ytuae sp. nov. isolated from deep sea sediment of South China Sea.</title>
        <authorList>
            <person name="Zhang J."/>
            <person name="Xu X.-D."/>
        </authorList>
    </citation>
    <scope>NUCLEOTIDE SEQUENCE</scope>
    <source>
        <strain evidence="8">MTZ26</strain>
    </source>
</reference>
<keyword evidence="6 7" id="KW-0472">Membrane</keyword>